<proteinExistence type="predicted"/>
<gene>
    <name evidence="1" type="ORF">Vadar_025353</name>
</gene>
<comment type="caution">
    <text evidence="1">The sequence shown here is derived from an EMBL/GenBank/DDBJ whole genome shotgun (WGS) entry which is preliminary data.</text>
</comment>
<dbReference type="EMBL" id="CM037162">
    <property type="protein sequence ID" value="KAH7864070.1"/>
    <property type="molecule type" value="Genomic_DNA"/>
</dbReference>
<protein>
    <submittedName>
        <fullName evidence="1">Uncharacterized protein</fullName>
    </submittedName>
</protein>
<sequence>MEGMKHLLHIGRTLNEPWLVGGVKVAGGLDLISALAKGLPVSKDFDLVIDIEHLKVPPLSSKRLGMLIGIFSTTNNFKR</sequence>
<reference evidence="1 2" key="1">
    <citation type="journal article" date="2021" name="Hortic Res">
        <title>High-quality reference genome and annotation aids understanding of berry development for evergreen blueberry (Vaccinium darrowii).</title>
        <authorList>
            <person name="Yu J."/>
            <person name="Hulse-Kemp A.M."/>
            <person name="Babiker E."/>
            <person name="Staton M."/>
        </authorList>
    </citation>
    <scope>NUCLEOTIDE SEQUENCE [LARGE SCALE GENOMIC DNA]</scope>
    <source>
        <strain evidence="2">cv. NJ 8807/NJ 8810</strain>
        <tissue evidence="1">Young leaf</tissue>
    </source>
</reference>
<evidence type="ECO:0000313" key="1">
    <source>
        <dbReference type="EMBL" id="KAH7864070.1"/>
    </source>
</evidence>
<keyword evidence="2" id="KW-1185">Reference proteome</keyword>
<accession>A0ACB7ZE94</accession>
<name>A0ACB7ZE94_9ERIC</name>
<organism evidence="1 2">
    <name type="scientific">Vaccinium darrowii</name>
    <dbReference type="NCBI Taxonomy" id="229202"/>
    <lineage>
        <taxon>Eukaryota</taxon>
        <taxon>Viridiplantae</taxon>
        <taxon>Streptophyta</taxon>
        <taxon>Embryophyta</taxon>
        <taxon>Tracheophyta</taxon>
        <taxon>Spermatophyta</taxon>
        <taxon>Magnoliopsida</taxon>
        <taxon>eudicotyledons</taxon>
        <taxon>Gunneridae</taxon>
        <taxon>Pentapetalae</taxon>
        <taxon>asterids</taxon>
        <taxon>Ericales</taxon>
        <taxon>Ericaceae</taxon>
        <taxon>Vaccinioideae</taxon>
        <taxon>Vaccinieae</taxon>
        <taxon>Vaccinium</taxon>
    </lineage>
</organism>
<dbReference type="Proteomes" id="UP000828048">
    <property type="component" value="Chromosome 12"/>
</dbReference>
<evidence type="ECO:0000313" key="2">
    <source>
        <dbReference type="Proteomes" id="UP000828048"/>
    </source>
</evidence>